<dbReference type="Proteomes" id="UP000266723">
    <property type="component" value="Unassembled WGS sequence"/>
</dbReference>
<feature type="region of interest" description="Disordered" evidence="1">
    <location>
        <begin position="1"/>
        <end position="25"/>
    </location>
</feature>
<comment type="caution">
    <text evidence="2">The sequence shown here is derived from an EMBL/GenBank/DDBJ whole genome shotgun (WGS) entry which is preliminary data.</text>
</comment>
<sequence>MIGKWLSSEADAETESEAKRRGLDDILKRETPVDVAPAATNGVRVEERSEAERSSLGAFMDIMTDQVISLSLSGSVKRYKKDSEQNSSI</sequence>
<keyword evidence="3" id="KW-1185">Reference proteome</keyword>
<reference evidence="2 3" key="1">
    <citation type="journal article" date="2020" name="BMC Genomics">
        <title>Intraspecific diversification of the crop wild relative Brassica cretica Lam. using demographic model selection.</title>
        <authorList>
            <person name="Kioukis A."/>
            <person name="Michalopoulou V.A."/>
            <person name="Briers L."/>
            <person name="Pirintsos S."/>
            <person name="Studholme D.J."/>
            <person name="Pavlidis P."/>
            <person name="Sarris P.F."/>
        </authorList>
    </citation>
    <scope>NUCLEOTIDE SEQUENCE [LARGE SCALE GENOMIC DNA]</scope>
    <source>
        <strain evidence="3">cv. PFS-1207/04</strain>
    </source>
</reference>
<feature type="compositionally biased region" description="Basic and acidic residues" evidence="1">
    <location>
        <begin position="16"/>
        <end position="25"/>
    </location>
</feature>
<gene>
    <name evidence="2" type="ORF">DY000_02042256</name>
</gene>
<evidence type="ECO:0000313" key="3">
    <source>
        <dbReference type="Proteomes" id="UP000266723"/>
    </source>
</evidence>
<protein>
    <submittedName>
        <fullName evidence="2">Uncharacterized protein</fullName>
    </submittedName>
</protein>
<evidence type="ECO:0000256" key="1">
    <source>
        <dbReference type="SAM" id="MobiDB-lite"/>
    </source>
</evidence>
<dbReference type="EMBL" id="QGKV02001507">
    <property type="protein sequence ID" value="KAF3532725.1"/>
    <property type="molecule type" value="Genomic_DNA"/>
</dbReference>
<accession>A0ABQ7BKP9</accession>
<name>A0ABQ7BKP9_BRACR</name>
<proteinExistence type="predicted"/>
<organism evidence="2 3">
    <name type="scientific">Brassica cretica</name>
    <name type="common">Mustard</name>
    <dbReference type="NCBI Taxonomy" id="69181"/>
    <lineage>
        <taxon>Eukaryota</taxon>
        <taxon>Viridiplantae</taxon>
        <taxon>Streptophyta</taxon>
        <taxon>Embryophyta</taxon>
        <taxon>Tracheophyta</taxon>
        <taxon>Spermatophyta</taxon>
        <taxon>Magnoliopsida</taxon>
        <taxon>eudicotyledons</taxon>
        <taxon>Gunneridae</taxon>
        <taxon>Pentapetalae</taxon>
        <taxon>rosids</taxon>
        <taxon>malvids</taxon>
        <taxon>Brassicales</taxon>
        <taxon>Brassicaceae</taxon>
        <taxon>Brassiceae</taxon>
        <taxon>Brassica</taxon>
    </lineage>
</organism>
<evidence type="ECO:0000313" key="2">
    <source>
        <dbReference type="EMBL" id="KAF3532725.1"/>
    </source>
</evidence>